<keyword evidence="2" id="KW-1185">Reference proteome</keyword>
<gene>
    <name evidence="1" type="ORF">P2L57_31420</name>
</gene>
<evidence type="ECO:0000313" key="1">
    <source>
        <dbReference type="EMBL" id="MDF2260075.1"/>
    </source>
</evidence>
<accession>A0ABT5Z8B8</accession>
<reference evidence="1 2" key="1">
    <citation type="submission" date="2023-03" db="EMBL/GenBank/DDBJ databases">
        <title>Draft genome sequence of type strain Streptomyces ferralitis JCM 14344.</title>
        <authorList>
            <person name="Klaysubun C."/>
            <person name="Duangmal K."/>
        </authorList>
    </citation>
    <scope>NUCLEOTIDE SEQUENCE [LARGE SCALE GENOMIC DNA]</scope>
    <source>
        <strain evidence="1 2">JCM 14344</strain>
    </source>
</reference>
<proteinExistence type="predicted"/>
<name>A0ABT5Z8B8_9ACTN</name>
<dbReference type="Proteomes" id="UP001220022">
    <property type="component" value="Unassembled WGS sequence"/>
</dbReference>
<protein>
    <recommendedName>
        <fullName evidence="3">DUF2742 domain-containing protein</fullName>
    </recommendedName>
</protein>
<comment type="caution">
    <text evidence="1">The sequence shown here is derived from an EMBL/GenBank/DDBJ whole genome shotgun (WGS) entry which is preliminary data.</text>
</comment>
<evidence type="ECO:0000313" key="2">
    <source>
        <dbReference type="Proteomes" id="UP001220022"/>
    </source>
</evidence>
<sequence length="88" mass="9521">MVDWAMPAAGPAWVDVAYTAVRLMEADVPARHALSCASQFRSWRDANPEAVEAFVTGTCRQWEARIGSAAARPSNARFEALLEGTPVS</sequence>
<organism evidence="1 2">
    <name type="scientific">Streptantibioticus ferralitis</name>
    <dbReference type="NCBI Taxonomy" id="236510"/>
    <lineage>
        <taxon>Bacteria</taxon>
        <taxon>Bacillati</taxon>
        <taxon>Actinomycetota</taxon>
        <taxon>Actinomycetes</taxon>
        <taxon>Kitasatosporales</taxon>
        <taxon>Streptomycetaceae</taxon>
        <taxon>Streptantibioticus</taxon>
    </lineage>
</organism>
<dbReference type="RefSeq" id="WP_275820315.1">
    <property type="nucleotide sequence ID" value="NZ_BAAANM010000030.1"/>
</dbReference>
<evidence type="ECO:0008006" key="3">
    <source>
        <dbReference type="Google" id="ProtNLM"/>
    </source>
</evidence>
<dbReference type="EMBL" id="JARHTQ010000029">
    <property type="protein sequence ID" value="MDF2260075.1"/>
    <property type="molecule type" value="Genomic_DNA"/>
</dbReference>